<dbReference type="SUPFAM" id="SSF55961">
    <property type="entry name" value="Bet v1-like"/>
    <property type="match status" value="1"/>
</dbReference>
<dbReference type="AlphaFoldDB" id="A0A2V0PDA4"/>
<evidence type="ECO:0000256" key="13">
    <source>
        <dbReference type="ARBA" id="ARBA00023136"/>
    </source>
</evidence>
<dbReference type="OrthoDB" id="426882at2759"/>
<feature type="domain" description="Rieske" evidence="16">
    <location>
        <begin position="89"/>
        <end position="201"/>
    </location>
</feature>
<dbReference type="GO" id="GO:0010277">
    <property type="term" value="F:chlorophyllide a oxygenase activity"/>
    <property type="evidence" value="ECO:0007669"/>
    <property type="project" value="InterPro"/>
</dbReference>
<evidence type="ECO:0000313" key="17">
    <source>
        <dbReference type="EMBL" id="GBF96942.1"/>
    </source>
</evidence>
<keyword evidence="3" id="KW-0150">Chloroplast</keyword>
<dbReference type="Proteomes" id="UP000247498">
    <property type="component" value="Unassembled WGS sequence"/>
</dbReference>
<comment type="caution">
    <text evidence="17">The sequence shown here is derived from an EMBL/GenBank/DDBJ whole genome shotgun (WGS) entry which is preliminary data.</text>
</comment>
<comment type="subcellular location">
    <subcellularLocation>
        <location evidence="2">Membrane</location>
    </subcellularLocation>
    <subcellularLocation>
        <location evidence="1">Plastid</location>
        <location evidence="1">Chloroplast</location>
    </subcellularLocation>
</comment>
<dbReference type="InterPro" id="IPR017941">
    <property type="entry name" value="Rieske_2Fe-2S"/>
</dbReference>
<keyword evidence="9 15" id="KW-1133">Transmembrane helix</keyword>
<evidence type="ECO:0000256" key="15">
    <source>
        <dbReference type="SAM" id="Phobius"/>
    </source>
</evidence>
<keyword evidence="13 15" id="KW-0472">Membrane</keyword>
<dbReference type="Gene3D" id="3.90.380.10">
    <property type="entry name" value="Naphthalene 1,2-dioxygenase Alpha Subunit, Chain A, domain 1"/>
    <property type="match status" value="1"/>
</dbReference>
<dbReference type="STRING" id="307507.A0A2V0PDA4"/>
<feature type="transmembrane region" description="Helical" evidence="15">
    <location>
        <begin position="504"/>
        <end position="522"/>
    </location>
</feature>
<dbReference type="PANTHER" id="PTHR21266">
    <property type="entry name" value="IRON-SULFUR DOMAIN CONTAINING PROTEIN"/>
    <property type="match status" value="1"/>
</dbReference>
<dbReference type="FunCoup" id="A0A2V0PDA4">
    <property type="interactions" value="57"/>
</dbReference>
<keyword evidence="8" id="KW-0809">Transit peptide</keyword>
<evidence type="ECO:0000259" key="16">
    <source>
        <dbReference type="PROSITE" id="PS51296"/>
    </source>
</evidence>
<evidence type="ECO:0000256" key="6">
    <source>
        <dbReference type="ARBA" id="ARBA00022714"/>
    </source>
</evidence>
<keyword evidence="4" id="KW-0934">Plastid</keyword>
<gene>
    <name evidence="17" type="ORF">Rsub_09022</name>
</gene>
<feature type="region of interest" description="Disordered" evidence="14">
    <location>
        <begin position="1"/>
        <end position="79"/>
    </location>
</feature>
<dbReference type="GO" id="GO:0016020">
    <property type="term" value="C:membrane"/>
    <property type="evidence" value="ECO:0007669"/>
    <property type="project" value="UniProtKB-SubCell"/>
</dbReference>
<evidence type="ECO:0000256" key="7">
    <source>
        <dbReference type="ARBA" id="ARBA00022723"/>
    </source>
</evidence>
<keyword evidence="7" id="KW-0479">Metal-binding</keyword>
<name>A0A2V0PDA4_9CHLO</name>
<dbReference type="EMBL" id="BDRX01000089">
    <property type="protein sequence ID" value="GBF96942.1"/>
    <property type="molecule type" value="Genomic_DNA"/>
</dbReference>
<evidence type="ECO:0000256" key="5">
    <source>
        <dbReference type="ARBA" id="ARBA00022692"/>
    </source>
</evidence>
<dbReference type="InterPro" id="IPR013626">
    <property type="entry name" value="PaO"/>
</dbReference>
<proteinExistence type="predicted"/>
<protein>
    <recommendedName>
        <fullName evidence="16">Rieske domain-containing protein</fullName>
    </recommendedName>
</protein>
<dbReference type="PROSITE" id="PS51296">
    <property type="entry name" value="RIESKE"/>
    <property type="match status" value="1"/>
</dbReference>
<evidence type="ECO:0000256" key="11">
    <source>
        <dbReference type="ARBA" id="ARBA00023004"/>
    </source>
</evidence>
<evidence type="ECO:0000256" key="9">
    <source>
        <dbReference type="ARBA" id="ARBA00022989"/>
    </source>
</evidence>
<keyword evidence="6" id="KW-0001">2Fe-2S</keyword>
<organism evidence="17 18">
    <name type="scientific">Raphidocelis subcapitata</name>
    <dbReference type="NCBI Taxonomy" id="307507"/>
    <lineage>
        <taxon>Eukaryota</taxon>
        <taxon>Viridiplantae</taxon>
        <taxon>Chlorophyta</taxon>
        <taxon>core chlorophytes</taxon>
        <taxon>Chlorophyceae</taxon>
        <taxon>CS clade</taxon>
        <taxon>Sphaeropleales</taxon>
        <taxon>Selenastraceae</taxon>
        <taxon>Raphidocelis</taxon>
    </lineage>
</organism>
<dbReference type="InterPro" id="IPR050584">
    <property type="entry name" value="Cholesterol_7-desaturase"/>
</dbReference>
<evidence type="ECO:0000256" key="8">
    <source>
        <dbReference type="ARBA" id="ARBA00022946"/>
    </source>
</evidence>
<keyword evidence="12" id="KW-0411">Iron-sulfur</keyword>
<dbReference type="SUPFAM" id="SSF50022">
    <property type="entry name" value="ISP domain"/>
    <property type="match status" value="1"/>
</dbReference>
<dbReference type="GO" id="GO:0051537">
    <property type="term" value="F:2 iron, 2 sulfur cluster binding"/>
    <property type="evidence" value="ECO:0007669"/>
    <property type="project" value="UniProtKB-KW"/>
</dbReference>
<dbReference type="GO" id="GO:0046872">
    <property type="term" value="F:metal ion binding"/>
    <property type="evidence" value="ECO:0007669"/>
    <property type="project" value="UniProtKB-KW"/>
</dbReference>
<feature type="compositionally biased region" description="Low complexity" evidence="14">
    <location>
        <begin position="1"/>
        <end position="38"/>
    </location>
</feature>
<dbReference type="GO" id="GO:0009507">
    <property type="term" value="C:chloroplast"/>
    <property type="evidence" value="ECO:0007669"/>
    <property type="project" value="UniProtKB-SubCell"/>
</dbReference>
<evidence type="ECO:0000256" key="4">
    <source>
        <dbReference type="ARBA" id="ARBA00022640"/>
    </source>
</evidence>
<dbReference type="PANTHER" id="PTHR21266:SF32">
    <property type="entry name" value="CHOLESTEROL 7-DESATURASE NVD"/>
    <property type="match status" value="1"/>
</dbReference>
<keyword evidence="10" id="KW-0560">Oxidoreductase</keyword>
<sequence length="543" mass="58349">MRGRRALGAPAAASRRAGAALGAPAAPSRRPGGQPAGPLGRSWARGEAAGRPRRSAPRVVTSAEPVLTAPVPEPQPGTSTEPINWYQQWYPVAITGDLDPSRPTPLKLLGKSLVLWRAGSGAWSCLEDRCPHRLAPLSEGRVEPKTGNLMCSYHGWEFDAGGACAAIPQIGDERARAAALGSKRSCVASYPVKEEGGLLWVWADASPGAAAAAAAAPMAVIPENSAPAEWAARTGWFMRDVPCSMETVVENVTDPCHAPFTHHGVQGRRDQEKGTSISAVRPPSPAGFLCAQEGNTPFGKFSATFEFTAPCLVKYHFPKFGRVMAVYIIPSAPGWTRMITRFYSSTAPTARRPGLFGLLRLVMEAVESNRVLEHALMRNQVLDGDNYILHLQERILLAENGGHEAWRQHYFMPGQSDTGITSWRSWLDRFGRALPVLPKTLADLPPEMSRREALDRYSQHTQHCPDCRKALARIDAALPLVAAAGIALLAAAAIAAATGAAPPLGWRVLGAAAGAAAAALLHRKLSEFRTLFIFTDYVHAERN</sequence>
<dbReference type="Pfam" id="PF08417">
    <property type="entry name" value="PaO"/>
    <property type="match status" value="1"/>
</dbReference>
<keyword evidence="5 15" id="KW-0812">Transmembrane</keyword>
<accession>A0A2V0PDA4</accession>
<evidence type="ECO:0000256" key="3">
    <source>
        <dbReference type="ARBA" id="ARBA00022528"/>
    </source>
</evidence>
<reference evidence="17 18" key="1">
    <citation type="journal article" date="2018" name="Sci. Rep.">
        <title>Raphidocelis subcapitata (=Pseudokirchneriella subcapitata) provides an insight into genome evolution and environmental adaptations in the Sphaeropleales.</title>
        <authorList>
            <person name="Suzuki S."/>
            <person name="Yamaguchi H."/>
            <person name="Nakajima N."/>
            <person name="Kawachi M."/>
        </authorList>
    </citation>
    <scope>NUCLEOTIDE SEQUENCE [LARGE SCALE GENOMIC DNA]</scope>
    <source>
        <strain evidence="17 18">NIES-35</strain>
    </source>
</reference>
<dbReference type="Gene3D" id="2.102.10.10">
    <property type="entry name" value="Rieske [2Fe-2S] iron-sulphur domain"/>
    <property type="match status" value="1"/>
</dbReference>
<evidence type="ECO:0000256" key="12">
    <source>
        <dbReference type="ARBA" id="ARBA00023014"/>
    </source>
</evidence>
<evidence type="ECO:0000313" key="18">
    <source>
        <dbReference type="Proteomes" id="UP000247498"/>
    </source>
</evidence>
<dbReference type="Pfam" id="PF00355">
    <property type="entry name" value="Rieske"/>
    <property type="match status" value="1"/>
</dbReference>
<dbReference type="InterPro" id="IPR036922">
    <property type="entry name" value="Rieske_2Fe-2S_sf"/>
</dbReference>
<feature type="transmembrane region" description="Helical" evidence="15">
    <location>
        <begin position="476"/>
        <end position="497"/>
    </location>
</feature>
<evidence type="ECO:0000256" key="1">
    <source>
        <dbReference type="ARBA" id="ARBA00004229"/>
    </source>
</evidence>
<keyword evidence="11" id="KW-0408">Iron</keyword>
<evidence type="ECO:0000256" key="10">
    <source>
        <dbReference type="ARBA" id="ARBA00023002"/>
    </source>
</evidence>
<evidence type="ECO:0000256" key="2">
    <source>
        <dbReference type="ARBA" id="ARBA00004370"/>
    </source>
</evidence>
<keyword evidence="18" id="KW-1185">Reference proteome</keyword>
<evidence type="ECO:0000256" key="14">
    <source>
        <dbReference type="SAM" id="MobiDB-lite"/>
    </source>
</evidence>
<dbReference type="InParanoid" id="A0A2V0PDA4"/>